<dbReference type="Pfam" id="PF07898">
    <property type="entry name" value="DUF1676"/>
    <property type="match status" value="1"/>
</dbReference>
<dbReference type="OrthoDB" id="6627399at2759"/>
<evidence type="ECO:0000256" key="3">
    <source>
        <dbReference type="SAM" id="SignalP"/>
    </source>
</evidence>
<dbReference type="Proteomes" id="UP000478052">
    <property type="component" value="Unassembled WGS sequence"/>
</dbReference>
<proteinExistence type="predicted"/>
<comment type="caution">
    <text evidence="4">The sequence shown here is derived from an EMBL/GenBank/DDBJ whole genome shotgun (WGS) entry which is preliminary data.</text>
</comment>
<dbReference type="GO" id="GO:0016020">
    <property type="term" value="C:membrane"/>
    <property type="evidence" value="ECO:0007669"/>
    <property type="project" value="TreeGrafter"/>
</dbReference>
<sequence length="350" mass="37668">MYGRRDFAVLIIALMLLVLSGTQGQPTSDAPVSPEKTTSDQTAVDINSVNPTATTFFKSDNGLTESMKKVRIHGVLYAMWKRCVSKNYVTCAKLALVHLVDRLERANDSYSLVSGVTVSREKYHADGNDIGGEEVAAKTIIDRDSSETFDRLLVDKLGRYFSTLTLNVKLLDDATVQSVRKLGEAAADASIQSGRGKKQKYAQSILLAGWVTGAMLLALGMKAIAVLAGKALMTALMSLLLSGLASFRGGHSEPKSTTYEIVTKPVYSHSHSTADDTHAAGSQNNPAYRRSIGGSGGVASSGSSGGVVGLQHVPAPSSVEDADHVVYRIHTSDKTPIYIPIIDRRRRRRR</sequence>
<keyword evidence="5" id="KW-1185">Reference proteome</keyword>
<name>A0A6G0YTX1_APHCR</name>
<dbReference type="InterPro" id="IPR012464">
    <property type="entry name" value="DUF1676"/>
</dbReference>
<protein>
    <submittedName>
        <fullName evidence="4">Uncharacterized protein</fullName>
    </submittedName>
</protein>
<feature type="region of interest" description="Disordered" evidence="1">
    <location>
        <begin position="270"/>
        <end position="314"/>
    </location>
</feature>
<feature type="signal peptide" evidence="3">
    <location>
        <begin position="1"/>
        <end position="24"/>
    </location>
</feature>
<keyword evidence="2" id="KW-1133">Transmembrane helix</keyword>
<feature type="transmembrane region" description="Helical" evidence="2">
    <location>
        <begin position="201"/>
        <end position="220"/>
    </location>
</feature>
<accession>A0A6G0YTX1</accession>
<evidence type="ECO:0000313" key="4">
    <source>
        <dbReference type="EMBL" id="KAF0761392.1"/>
    </source>
</evidence>
<dbReference type="EMBL" id="VUJU01002405">
    <property type="protein sequence ID" value="KAF0761392.1"/>
    <property type="molecule type" value="Genomic_DNA"/>
</dbReference>
<organism evidence="4 5">
    <name type="scientific">Aphis craccivora</name>
    <name type="common">Cowpea aphid</name>
    <dbReference type="NCBI Taxonomy" id="307492"/>
    <lineage>
        <taxon>Eukaryota</taxon>
        <taxon>Metazoa</taxon>
        <taxon>Ecdysozoa</taxon>
        <taxon>Arthropoda</taxon>
        <taxon>Hexapoda</taxon>
        <taxon>Insecta</taxon>
        <taxon>Pterygota</taxon>
        <taxon>Neoptera</taxon>
        <taxon>Paraneoptera</taxon>
        <taxon>Hemiptera</taxon>
        <taxon>Sternorrhyncha</taxon>
        <taxon>Aphidomorpha</taxon>
        <taxon>Aphidoidea</taxon>
        <taxon>Aphididae</taxon>
        <taxon>Aphidini</taxon>
        <taxon>Aphis</taxon>
        <taxon>Aphis</taxon>
    </lineage>
</organism>
<keyword evidence="3" id="KW-0732">Signal</keyword>
<reference evidence="4 5" key="1">
    <citation type="submission" date="2019-08" db="EMBL/GenBank/DDBJ databases">
        <title>Whole genome of Aphis craccivora.</title>
        <authorList>
            <person name="Voronova N.V."/>
            <person name="Shulinski R.S."/>
            <person name="Bandarenka Y.V."/>
            <person name="Zhorov D.G."/>
            <person name="Warner D."/>
        </authorList>
    </citation>
    <scope>NUCLEOTIDE SEQUENCE [LARGE SCALE GENOMIC DNA]</scope>
    <source>
        <strain evidence="4">180601</strain>
        <tissue evidence="4">Whole Body</tissue>
    </source>
</reference>
<keyword evidence="2" id="KW-0472">Membrane</keyword>
<dbReference type="AlphaFoldDB" id="A0A6G0YTX1"/>
<gene>
    <name evidence="4" type="ORF">FWK35_00023498</name>
</gene>
<evidence type="ECO:0000313" key="5">
    <source>
        <dbReference type="Proteomes" id="UP000478052"/>
    </source>
</evidence>
<dbReference type="PANTHER" id="PTHR21879:SF9">
    <property type="entry name" value="OSIRIS 16"/>
    <property type="match status" value="1"/>
</dbReference>
<feature type="chain" id="PRO_5026055534" evidence="3">
    <location>
        <begin position="25"/>
        <end position="350"/>
    </location>
</feature>
<feature type="compositionally biased region" description="Gly residues" evidence="1">
    <location>
        <begin position="293"/>
        <end position="308"/>
    </location>
</feature>
<evidence type="ECO:0000256" key="2">
    <source>
        <dbReference type="SAM" id="Phobius"/>
    </source>
</evidence>
<evidence type="ECO:0000256" key="1">
    <source>
        <dbReference type="SAM" id="MobiDB-lite"/>
    </source>
</evidence>
<keyword evidence="2" id="KW-0812">Transmembrane</keyword>
<dbReference type="PANTHER" id="PTHR21879">
    <property type="entry name" value="FI03362P-RELATED-RELATED"/>
    <property type="match status" value="1"/>
</dbReference>